<dbReference type="InterPro" id="IPR051422">
    <property type="entry name" value="AlkB_tRNA_MeTrf/Diox"/>
</dbReference>
<evidence type="ECO:0000313" key="5">
    <source>
        <dbReference type="EMBL" id="MBP1953387.1"/>
    </source>
</evidence>
<dbReference type="GO" id="GO:0032259">
    <property type="term" value="P:methylation"/>
    <property type="evidence" value="ECO:0007669"/>
    <property type="project" value="UniProtKB-KW"/>
</dbReference>
<gene>
    <name evidence="4" type="ORF">GCM10009017_14710</name>
    <name evidence="5" type="ORF">J2752_000268</name>
</gene>
<reference evidence="4" key="1">
    <citation type="journal article" date="2014" name="Int. J. Syst. Evol. Microbiol.">
        <title>Complete genome sequence of Corynebacterium casei LMG S-19264T (=DSM 44701T), isolated from a smear-ripened cheese.</title>
        <authorList>
            <consortium name="US DOE Joint Genome Institute (JGI-PGF)"/>
            <person name="Walter F."/>
            <person name="Albersmeier A."/>
            <person name="Kalinowski J."/>
            <person name="Ruckert C."/>
        </authorList>
    </citation>
    <scope>NUCLEOTIDE SEQUENCE</scope>
    <source>
        <strain evidence="4">JCM 16108</strain>
    </source>
</reference>
<sequence>MPETPTPTPTGDPAPHRVYDRIAAHFSETRAHPWPDVADFVAERTGRRGLDLGCGNGRHAELLADVCETAVGVDASAGLLAEARARAAEREYADALALLRGDAERIPLRDDTVNLAVYVATLHHLPSREARVRSLTDLARVLAPGGEALVSVWSTTHDRFGPDTGFDTTVEWTLPDGTTENRYYHIYDPAEFRADLDDSALDVVEAYESRGNAYAVVTS</sequence>
<evidence type="ECO:0000256" key="1">
    <source>
        <dbReference type="ARBA" id="ARBA00022603"/>
    </source>
</evidence>
<evidence type="ECO:0000313" key="6">
    <source>
        <dbReference type="Proteomes" id="UP000614609"/>
    </source>
</evidence>
<reference evidence="4" key="2">
    <citation type="submission" date="2020-09" db="EMBL/GenBank/DDBJ databases">
        <authorList>
            <person name="Sun Q."/>
            <person name="Ohkuma M."/>
        </authorList>
    </citation>
    <scope>NUCLEOTIDE SEQUENCE</scope>
    <source>
        <strain evidence="4">JCM 16108</strain>
    </source>
</reference>
<dbReference type="Proteomes" id="UP000614609">
    <property type="component" value="Unassembled WGS sequence"/>
</dbReference>
<keyword evidence="6" id="KW-1185">Reference proteome</keyword>
<dbReference type="EMBL" id="JAGGKO010000001">
    <property type="protein sequence ID" value="MBP1953387.1"/>
    <property type="molecule type" value="Genomic_DNA"/>
</dbReference>
<dbReference type="InterPro" id="IPR013216">
    <property type="entry name" value="Methyltransf_11"/>
</dbReference>
<evidence type="ECO:0000259" key="3">
    <source>
        <dbReference type="Pfam" id="PF08241"/>
    </source>
</evidence>
<dbReference type="GO" id="GO:0008175">
    <property type="term" value="F:tRNA methyltransferase activity"/>
    <property type="evidence" value="ECO:0007669"/>
    <property type="project" value="UniProtKB-ARBA"/>
</dbReference>
<keyword evidence="2 4" id="KW-0808">Transferase</keyword>
<dbReference type="InterPro" id="IPR029063">
    <property type="entry name" value="SAM-dependent_MTases_sf"/>
</dbReference>
<accession>A0A830FY67</accession>
<dbReference type="RefSeq" id="WP_188871436.1">
    <property type="nucleotide sequence ID" value="NZ_BMOO01000003.1"/>
</dbReference>
<dbReference type="EMBL" id="BMOO01000003">
    <property type="protein sequence ID" value="GGM65689.1"/>
    <property type="molecule type" value="Genomic_DNA"/>
</dbReference>
<dbReference type="Proteomes" id="UP000765891">
    <property type="component" value="Unassembled WGS sequence"/>
</dbReference>
<organism evidence="4 6">
    <name type="scientific">Halarchaeum rubridurum</name>
    <dbReference type="NCBI Taxonomy" id="489911"/>
    <lineage>
        <taxon>Archaea</taxon>
        <taxon>Methanobacteriati</taxon>
        <taxon>Methanobacteriota</taxon>
        <taxon>Stenosarchaea group</taxon>
        <taxon>Halobacteria</taxon>
        <taxon>Halobacteriales</taxon>
        <taxon>Halobacteriaceae</taxon>
    </lineage>
</organism>
<dbReference type="PANTHER" id="PTHR13069:SF21">
    <property type="entry name" value="ALKYLATED DNA REPAIR PROTEIN ALKB HOMOLOG 8"/>
    <property type="match status" value="1"/>
</dbReference>
<evidence type="ECO:0000256" key="2">
    <source>
        <dbReference type="ARBA" id="ARBA00022679"/>
    </source>
</evidence>
<proteinExistence type="predicted"/>
<protein>
    <submittedName>
        <fullName evidence="4">S-adenosylmethionine-dependent methyltransferase</fullName>
    </submittedName>
    <submittedName>
        <fullName evidence="5">Ubiquinone/menaquinone biosynthesis C-methylase UbiE</fullName>
    </submittedName>
</protein>
<comment type="caution">
    <text evidence="4">The sequence shown here is derived from an EMBL/GenBank/DDBJ whole genome shotgun (WGS) entry which is preliminary data.</text>
</comment>
<feature type="domain" description="Methyltransferase type 11" evidence="3">
    <location>
        <begin position="50"/>
        <end position="149"/>
    </location>
</feature>
<evidence type="ECO:0000313" key="4">
    <source>
        <dbReference type="EMBL" id="GGM65689.1"/>
    </source>
</evidence>
<keyword evidence="1 4" id="KW-0489">Methyltransferase</keyword>
<name>A0A830FY67_9EURY</name>
<keyword evidence="5" id="KW-0830">Ubiquinone</keyword>
<dbReference type="GO" id="GO:0008757">
    <property type="term" value="F:S-adenosylmethionine-dependent methyltransferase activity"/>
    <property type="evidence" value="ECO:0007669"/>
    <property type="project" value="InterPro"/>
</dbReference>
<dbReference type="Pfam" id="PF08241">
    <property type="entry name" value="Methyltransf_11"/>
    <property type="match status" value="1"/>
</dbReference>
<dbReference type="Gene3D" id="3.40.50.150">
    <property type="entry name" value="Vaccinia Virus protein VP39"/>
    <property type="match status" value="1"/>
</dbReference>
<dbReference type="OrthoDB" id="18536at2157"/>
<dbReference type="CDD" id="cd02440">
    <property type="entry name" value="AdoMet_MTases"/>
    <property type="match status" value="1"/>
</dbReference>
<reference evidence="5" key="3">
    <citation type="submission" date="2021-03" db="EMBL/GenBank/DDBJ databases">
        <title>Genomic Encyclopedia of Type Strains, Phase IV (KMG-IV): sequencing the most valuable type-strain genomes for metagenomic binning, comparative biology and taxonomic classification.</title>
        <authorList>
            <person name="Goeker M."/>
        </authorList>
    </citation>
    <scope>NUCLEOTIDE SEQUENCE</scope>
    <source>
        <strain evidence="5">DSM 22443</strain>
    </source>
</reference>
<dbReference type="AlphaFoldDB" id="A0A830FY67"/>
<dbReference type="GO" id="GO:0006400">
    <property type="term" value="P:tRNA modification"/>
    <property type="evidence" value="ECO:0007669"/>
    <property type="project" value="UniProtKB-ARBA"/>
</dbReference>
<dbReference type="PANTHER" id="PTHR13069">
    <property type="entry name" value="ALKYLATED DNA REPAIR PROTEIN ALKB HOMOLOG 8"/>
    <property type="match status" value="1"/>
</dbReference>
<dbReference type="SUPFAM" id="SSF53335">
    <property type="entry name" value="S-adenosyl-L-methionine-dependent methyltransferases"/>
    <property type="match status" value="1"/>
</dbReference>